<feature type="region of interest" description="Disordered" evidence="1">
    <location>
        <begin position="318"/>
        <end position="426"/>
    </location>
</feature>
<feature type="compositionally biased region" description="Polar residues" evidence="1">
    <location>
        <begin position="409"/>
        <end position="418"/>
    </location>
</feature>
<name>A0A852X5A5_9MICO</name>
<dbReference type="InterPro" id="IPR027417">
    <property type="entry name" value="P-loop_NTPase"/>
</dbReference>
<dbReference type="InterPro" id="IPR003593">
    <property type="entry name" value="AAA+_ATPase"/>
</dbReference>
<dbReference type="CDD" id="cd00009">
    <property type="entry name" value="AAA"/>
    <property type="match status" value="1"/>
</dbReference>
<dbReference type="AlphaFoldDB" id="A0A852X5A5"/>
<dbReference type="PANTHER" id="PTHR42759:SF1">
    <property type="entry name" value="MAGNESIUM-CHELATASE SUBUNIT CHLD"/>
    <property type="match status" value="1"/>
</dbReference>
<dbReference type="InterPro" id="IPR011704">
    <property type="entry name" value="ATPase_dyneun-rel_AAA"/>
</dbReference>
<reference evidence="3 4" key="1">
    <citation type="submission" date="2020-07" db="EMBL/GenBank/DDBJ databases">
        <title>Sequencing the genomes of 1000 actinobacteria strains.</title>
        <authorList>
            <person name="Klenk H.-P."/>
        </authorList>
    </citation>
    <scope>NUCLEOTIDE SEQUENCE [LARGE SCALE GENOMIC DNA]</scope>
    <source>
        <strain evidence="3 4">DSM 24723</strain>
    </source>
</reference>
<dbReference type="Proteomes" id="UP000592181">
    <property type="component" value="Unassembled WGS sequence"/>
</dbReference>
<keyword evidence="4" id="KW-1185">Reference proteome</keyword>
<dbReference type="SMART" id="SM00382">
    <property type="entry name" value="AAA"/>
    <property type="match status" value="1"/>
</dbReference>
<dbReference type="PANTHER" id="PTHR42759">
    <property type="entry name" value="MOXR FAMILY PROTEIN"/>
    <property type="match status" value="1"/>
</dbReference>
<evidence type="ECO:0000259" key="2">
    <source>
        <dbReference type="SMART" id="SM00382"/>
    </source>
</evidence>
<dbReference type="SUPFAM" id="SSF52540">
    <property type="entry name" value="P-loop containing nucleoside triphosphate hydrolases"/>
    <property type="match status" value="1"/>
</dbReference>
<comment type="caution">
    <text evidence="3">The sequence shown here is derived from an EMBL/GenBank/DDBJ whole genome shotgun (WGS) entry which is preliminary data.</text>
</comment>
<dbReference type="InterPro" id="IPR050764">
    <property type="entry name" value="CbbQ/NirQ/NorQ/GpvN"/>
</dbReference>
<sequence length="426" mass="46657">MTTTETDTESDTETDTLTFTDVGDARQRLADVGYLTDERLATTTFLQGALGKPLLLEGPAGVGKTQLAQSVAQATGRRLLRLQCYEGQDETKALYEWDYGKQLLYTQILREKINQVVADAPDLPSAVEMIAAQDSIFFSERFLAPRPLLEAIRSEDPVVLLIDEVDRADEALEAVFLELLAEFQVSVPEVGTFAARHIPLVVLTSNNTRDLSAALKRRCLHLFLDYPSAERELEIIRSKDTGLSDALAGQLVEVVRGLRELELRKAPSISETIDWARTLAVLGVDELSAPVVADTLNVVMKYERDIGLATRQIPRLLDPNATVPEPHHHHHGHEHHHGHGHAHDHGSASGHPHDEPPGSGRVAAATGRSESADGPDGREVRAAKDEPGRHDEAYYGSPSALAGSRRRSVTSGQGSRSFRTARKRPV</sequence>
<feature type="compositionally biased region" description="Basic and acidic residues" evidence="1">
    <location>
        <begin position="341"/>
        <end position="356"/>
    </location>
</feature>
<dbReference type="RefSeq" id="WP_179462948.1">
    <property type="nucleotide sequence ID" value="NZ_JACBZX010000001.1"/>
</dbReference>
<accession>A0A852X5A5</accession>
<evidence type="ECO:0000313" key="4">
    <source>
        <dbReference type="Proteomes" id="UP000592181"/>
    </source>
</evidence>
<feature type="compositionally biased region" description="Basic residues" evidence="1">
    <location>
        <begin position="327"/>
        <end position="340"/>
    </location>
</feature>
<dbReference type="Gene3D" id="3.40.50.300">
    <property type="entry name" value="P-loop containing nucleotide triphosphate hydrolases"/>
    <property type="match status" value="1"/>
</dbReference>
<dbReference type="Pfam" id="PF07728">
    <property type="entry name" value="AAA_5"/>
    <property type="match status" value="1"/>
</dbReference>
<evidence type="ECO:0000256" key="1">
    <source>
        <dbReference type="SAM" id="MobiDB-lite"/>
    </source>
</evidence>
<dbReference type="GO" id="GO:0016887">
    <property type="term" value="F:ATP hydrolysis activity"/>
    <property type="evidence" value="ECO:0007669"/>
    <property type="project" value="InterPro"/>
</dbReference>
<gene>
    <name evidence="3" type="ORF">BJY28_002077</name>
</gene>
<feature type="compositionally biased region" description="Basic and acidic residues" evidence="1">
    <location>
        <begin position="375"/>
        <end position="393"/>
    </location>
</feature>
<protein>
    <submittedName>
        <fullName evidence="3">MoxR-like ATPase</fullName>
    </submittedName>
</protein>
<organism evidence="3 4">
    <name type="scientific">Janibacter alkaliphilus</name>
    <dbReference type="NCBI Taxonomy" id="1069963"/>
    <lineage>
        <taxon>Bacteria</taxon>
        <taxon>Bacillati</taxon>
        <taxon>Actinomycetota</taxon>
        <taxon>Actinomycetes</taxon>
        <taxon>Micrococcales</taxon>
        <taxon>Intrasporangiaceae</taxon>
        <taxon>Janibacter</taxon>
    </lineage>
</organism>
<proteinExistence type="predicted"/>
<dbReference type="GO" id="GO:0005524">
    <property type="term" value="F:ATP binding"/>
    <property type="evidence" value="ECO:0007669"/>
    <property type="project" value="InterPro"/>
</dbReference>
<dbReference type="EMBL" id="JACBZX010000001">
    <property type="protein sequence ID" value="NYG37608.1"/>
    <property type="molecule type" value="Genomic_DNA"/>
</dbReference>
<evidence type="ECO:0000313" key="3">
    <source>
        <dbReference type="EMBL" id="NYG37608.1"/>
    </source>
</evidence>
<feature type="domain" description="AAA+ ATPase" evidence="2">
    <location>
        <begin position="50"/>
        <end position="228"/>
    </location>
</feature>